<dbReference type="PANTHER" id="PTHR15071:SF0">
    <property type="entry name" value="MANNOSE 6-PHOSPHATE RECEPTOR-LIKE PROTEIN 1"/>
    <property type="match status" value="1"/>
</dbReference>
<evidence type="ECO:0000313" key="2">
    <source>
        <dbReference type="EMBL" id="ESO98865.1"/>
    </source>
</evidence>
<dbReference type="GeneID" id="20248516"/>
<name>V4AV76_LOTGI</name>
<dbReference type="EMBL" id="KB201205">
    <property type="protein sequence ID" value="ESO98865.1"/>
    <property type="molecule type" value="Genomic_DNA"/>
</dbReference>
<evidence type="ECO:0000256" key="1">
    <source>
        <dbReference type="SAM" id="SignalP"/>
    </source>
</evidence>
<dbReference type="CTD" id="20248516"/>
<protein>
    <recommendedName>
        <fullName evidence="4">ZP domain-containing protein</fullName>
    </recommendedName>
</protein>
<dbReference type="Gene3D" id="2.70.130.10">
    <property type="entry name" value="Mannose-6-phosphate receptor binding domain"/>
    <property type="match status" value="1"/>
</dbReference>
<proteinExistence type="predicted"/>
<keyword evidence="3" id="KW-1185">Reference proteome</keyword>
<dbReference type="KEGG" id="lgi:LOTGIDRAFT_231217"/>
<dbReference type="SUPFAM" id="SSF50911">
    <property type="entry name" value="Mannose 6-phosphate receptor domain"/>
    <property type="match status" value="1"/>
</dbReference>
<organism evidence="2 3">
    <name type="scientific">Lottia gigantea</name>
    <name type="common">Giant owl limpet</name>
    <dbReference type="NCBI Taxonomy" id="225164"/>
    <lineage>
        <taxon>Eukaryota</taxon>
        <taxon>Metazoa</taxon>
        <taxon>Spiralia</taxon>
        <taxon>Lophotrochozoa</taxon>
        <taxon>Mollusca</taxon>
        <taxon>Gastropoda</taxon>
        <taxon>Patellogastropoda</taxon>
        <taxon>Lottioidea</taxon>
        <taxon>Lottiidae</taxon>
        <taxon>Lottia</taxon>
    </lineage>
</organism>
<dbReference type="Proteomes" id="UP000030746">
    <property type="component" value="Unassembled WGS sequence"/>
</dbReference>
<dbReference type="RefSeq" id="XP_009050494.1">
    <property type="nucleotide sequence ID" value="XM_009052246.1"/>
</dbReference>
<dbReference type="GO" id="GO:0005802">
    <property type="term" value="C:trans-Golgi network"/>
    <property type="evidence" value="ECO:0007669"/>
    <property type="project" value="TreeGrafter"/>
</dbReference>
<dbReference type="OrthoDB" id="6087268at2759"/>
<reference evidence="2 3" key="1">
    <citation type="journal article" date="2013" name="Nature">
        <title>Insights into bilaterian evolution from three spiralian genomes.</title>
        <authorList>
            <person name="Simakov O."/>
            <person name="Marletaz F."/>
            <person name="Cho S.J."/>
            <person name="Edsinger-Gonzales E."/>
            <person name="Havlak P."/>
            <person name="Hellsten U."/>
            <person name="Kuo D.H."/>
            <person name="Larsson T."/>
            <person name="Lv J."/>
            <person name="Arendt D."/>
            <person name="Savage R."/>
            <person name="Osoegawa K."/>
            <person name="de Jong P."/>
            <person name="Grimwood J."/>
            <person name="Chapman J.A."/>
            <person name="Shapiro H."/>
            <person name="Aerts A."/>
            <person name="Otillar R.P."/>
            <person name="Terry A.Y."/>
            <person name="Boore J.L."/>
            <person name="Grigoriev I.V."/>
            <person name="Lindberg D.R."/>
            <person name="Seaver E.C."/>
            <person name="Weisblat D.A."/>
            <person name="Putnam N.H."/>
            <person name="Rokhsar D.S."/>
        </authorList>
    </citation>
    <scope>NUCLEOTIDE SEQUENCE [LARGE SCALE GENOMIC DNA]</scope>
</reference>
<keyword evidence="1" id="KW-0732">Signal</keyword>
<feature type="chain" id="PRO_5004717216" description="ZP domain-containing protein" evidence="1">
    <location>
        <begin position="21"/>
        <end position="183"/>
    </location>
</feature>
<dbReference type="GO" id="GO:0000139">
    <property type="term" value="C:Golgi membrane"/>
    <property type="evidence" value="ECO:0007669"/>
    <property type="project" value="UniProtKB-SubCell"/>
</dbReference>
<evidence type="ECO:0008006" key="4">
    <source>
        <dbReference type="Google" id="ProtNLM"/>
    </source>
</evidence>
<evidence type="ECO:0000313" key="3">
    <source>
        <dbReference type="Proteomes" id="UP000030746"/>
    </source>
</evidence>
<feature type="signal peptide" evidence="1">
    <location>
        <begin position="1"/>
        <end position="20"/>
    </location>
</feature>
<dbReference type="OMA" id="FQTIHAC"/>
<dbReference type="InterPro" id="IPR009011">
    <property type="entry name" value="Man6P_isomerase_rcpt-bd_dom_sf"/>
</dbReference>
<sequence length="183" mass="20809">MLRTGIFLILMLACFMSVFGRFLSTDCQYMDPTTGKKYDLRPLISSNPAGYTWNQTIWSIGGYSLDSLSNDVQVNVSFQLQLCKDIQPIFKGCNSTGAAYSYDMKNGCINWGQATAAAFDVVPFKDGVFLQMFHGDKINHWQKYMSNIYIVCDKTVTQPMPMFEHIKSDISQAHFKIRTKLMC</sequence>
<dbReference type="AlphaFoldDB" id="V4AV76"/>
<accession>V4AV76</accession>
<gene>
    <name evidence="2" type="ORF">LOTGIDRAFT_231217</name>
</gene>
<dbReference type="PANTHER" id="PTHR15071">
    <property type="entry name" value="MANNOSE-6-PHOSPHATE RECEPTOR FAMILY MEMBER"/>
    <property type="match status" value="1"/>
</dbReference>
<dbReference type="HOGENOM" id="CLU_1504875_0_0_1"/>